<gene>
    <name evidence="1" type="ORF">KDAU_63580</name>
</gene>
<dbReference type="EMBL" id="BIFQ01000002">
    <property type="protein sequence ID" value="GCE09029.1"/>
    <property type="molecule type" value="Genomic_DNA"/>
</dbReference>
<name>A0A401ZQ82_9CHLR</name>
<comment type="caution">
    <text evidence="1">The sequence shown here is derived from an EMBL/GenBank/DDBJ whole genome shotgun (WGS) entry which is preliminary data.</text>
</comment>
<dbReference type="InterPro" id="IPR006059">
    <property type="entry name" value="SBP"/>
</dbReference>
<reference evidence="2" key="1">
    <citation type="submission" date="2018-12" db="EMBL/GenBank/DDBJ databases">
        <title>Tengunoibacter tsumagoiensis gen. nov., sp. nov., Dictyobacter kobayashii sp. nov., D. alpinus sp. nov., and D. joshuensis sp. nov. and description of Dictyobacteraceae fam. nov. within the order Ktedonobacterales isolated from Tengu-no-mugimeshi.</title>
        <authorList>
            <person name="Wang C.M."/>
            <person name="Zheng Y."/>
            <person name="Sakai Y."/>
            <person name="Toyoda A."/>
            <person name="Minakuchi Y."/>
            <person name="Abe K."/>
            <person name="Yokota A."/>
            <person name="Yabe S."/>
        </authorList>
    </citation>
    <scope>NUCLEOTIDE SEQUENCE [LARGE SCALE GENOMIC DNA]</scope>
    <source>
        <strain evidence="2">S-27</strain>
    </source>
</reference>
<dbReference type="InterPro" id="IPR050490">
    <property type="entry name" value="Bact_solute-bd_prot1"/>
</dbReference>
<dbReference type="Pfam" id="PF01547">
    <property type="entry name" value="SBP_bac_1"/>
    <property type="match status" value="1"/>
</dbReference>
<evidence type="ECO:0000313" key="2">
    <source>
        <dbReference type="Proteomes" id="UP000287224"/>
    </source>
</evidence>
<evidence type="ECO:0008006" key="3">
    <source>
        <dbReference type="Google" id="ProtNLM"/>
    </source>
</evidence>
<dbReference type="RefSeq" id="WP_126601480.1">
    <property type="nucleotide sequence ID" value="NZ_BIFQ01000002.1"/>
</dbReference>
<sequence>MLKWLSRTLLLGAFLCLVVLVNTGCSVLGVNAKTLSGRTTVTWLVRTDVNINPWEYKVVDEFEATHPNIHIKLVLVPSGANFDQKLVTMQVGWEPADVFSTWGNNSWADEVYRGFAADLSPYIQASHFSFDGMNQKLLDQYSVNGHVYAIPFATGGSYTFYNVDMFKKANLPMPPTSWDDPNWNWDTMLKDAQAMTVKNASLNNRQYGMSDDLWPENANSMLFGGDYFQKSTYQDGVVSATTATDPLVEKSVQWKRDLMYKYQIAPLPADASLLNGFLSGKVGMSMTGVWGFWANKPATFHWAVAPLPHFSNNTQDVLFTDPWMMSKDSKHPKEAWTFIQWLCDPAHGAKSYMEASGAVPPWSQLLPEWAENTHKVMPSLSQEQLMQVAQGSLDHGRESINHLAISYGQFDSVISNVLSPVYNTGKVDPAKALNDVQQQLQETIQKVGPVKPLSATH</sequence>
<accession>A0A401ZQ82</accession>
<organism evidence="1 2">
    <name type="scientific">Dictyobacter aurantiacus</name>
    <dbReference type="NCBI Taxonomy" id="1936993"/>
    <lineage>
        <taxon>Bacteria</taxon>
        <taxon>Bacillati</taxon>
        <taxon>Chloroflexota</taxon>
        <taxon>Ktedonobacteria</taxon>
        <taxon>Ktedonobacterales</taxon>
        <taxon>Dictyobacteraceae</taxon>
        <taxon>Dictyobacter</taxon>
    </lineage>
</organism>
<protein>
    <recommendedName>
        <fullName evidence="3">Sugar ABC transporter substrate-binding protein</fullName>
    </recommendedName>
</protein>
<dbReference type="SUPFAM" id="SSF53850">
    <property type="entry name" value="Periplasmic binding protein-like II"/>
    <property type="match status" value="1"/>
</dbReference>
<evidence type="ECO:0000313" key="1">
    <source>
        <dbReference type="EMBL" id="GCE09029.1"/>
    </source>
</evidence>
<dbReference type="Proteomes" id="UP000287224">
    <property type="component" value="Unassembled WGS sequence"/>
</dbReference>
<dbReference type="Gene3D" id="3.40.190.10">
    <property type="entry name" value="Periplasmic binding protein-like II"/>
    <property type="match status" value="1"/>
</dbReference>
<dbReference type="AlphaFoldDB" id="A0A401ZQ82"/>
<dbReference type="PANTHER" id="PTHR43649">
    <property type="entry name" value="ARABINOSE-BINDING PROTEIN-RELATED"/>
    <property type="match status" value="1"/>
</dbReference>
<keyword evidence="2" id="KW-1185">Reference proteome</keyword>
<proteinExistence type="predicted"/>
<dbReference type="PANTHER" id="PTHR43649:SF12">
    <property type="entry name" value="DIACETYLCHITOBIOSE BINDING PROTEIN DASA"/>
    <property type="match status" value="1"/>
</dbReference>
<dbReference type="OrthoDB" id="9782846at2"/>